<gene>
    <name evidence="2" type="ORF">FDG2_6392</name>
</gene>
<reference evidence="3" key="1">
    <citation type="submission" date="2016-02" db="EMBL/GenBank/DDBJ databases">
        <authorList>
            <person name="Wibberg D."/>
        </authorList>
    </citation>
    <scope>NUCLEOTIDE SEQUENCE [LARGE SCALE GENOMIC DNA]</scope>
</reference>
<dbReference type="AlphaFoldDB" id="A0A1C3PH27"/>
<feature type="coiled-coil region" evidence="1">
    <location>
        <begin position="69"/>
        <end position="103"/>
    </location>
</feature>
<dbReference type="Proteomes" id="UP000199013">
    <property type="component" value="Unassembled WGS sequence"/>
</dbReference>
<dbReference type="EMBL" id="FLUV01002644">
    <property type="protein sequence ID" value="SBW29066.1"/>
    <property type="molecule type" value="Genomic_DNA"/>
</dbReference>
<protein>
    <submittedName>
        <fullName evidence="2">Uncharacterized protein</fullName>
    </submittedName>
</protein>
<proteinExistence type="predicted"/>
<keyword evidence="1" id="KW-0175">Coiled coil</keyword>
<evidence type="ECO:0000313" key="2">
    <source>
        <dbReference type="EMBL" id="SBW29066.1"/>
    </source>
</evidence>
<sequence length="176" mass="19636">MTLEDAARAGKADSAGAFRAMVALDAALAAAKNLVEVLPSFLTVADAGTPVEEDLLRWAAEQVPSTADVAALRAELEQRRSTERELRDRAAEYELLRARVEELRHAEKVSGFLDTLRAQHRDLVERVEVFFEHLEKPNIFYRRAGFSSGLPPMWSRAFMRSWENPANGLVSCRAPV</sequence>
<name>A0A1C3PH27_9ACTN</name>
<evidence type="ECO:0000313" key="3">
    <source>
        <dbReference type="Proteomes" id="UP000199013"/>
    </source>
</evidence>
<organism evidence="2 3">
    <name type="scientific">Candidatus Protofrankia californiensis</name>
    <dbReference type="NCBI Taxonomy" id="1839754"/>
    <lineage>
        <taxon>Bacteria</taxon>
        <taxon>Bacillati</taxon>
        <taxon>Actinomycetota</taxon>
        <taxon>Actinomycetes</taxon>
        <taxon>Frankiales</taxon>
        <taxon>Frankiaceae</taxon>
        <taxon>Protofrankia</taxon>
    </lineage>
</organism>
<evidence type="ECO:0000256" key="1">
    <source>
        <dbReference type="SAM" id="Coils"/>
    </source>
</evidence>
<keyword evidence="3" id="KW-1185">Reference proteome</keyword>
<accession>A0A1C3PH27</accession>